<dbReference type="Proteomes" id="UP000019484">
    <property type="component" value="Unassembled WGS sequence"/>
</dbReference>
<dbReference type="InterPro" id="IPR010730">
    <property type="entry name" value="HET"/>
</dbReference>
<organism evidence="2 3">
    <name type="scientific">Capronia coronata CBS 617.96</name>
    <dbReference type="NCBI Taxonomy" id="1182541"/>
    <lineage>
        <taxon>Eukaryota</taxon>
        <taxon>Fungi</taxon>
        <taxon>Dikarya</taxon>
        <taxon>Ascomycota</taxon>
        <taxon>Pezizomycotina</taxon>
        <taxon>Eurotiomycetes</taxon>
        <taxon>Chaetothyriomycetidae</taxon>
        <taxon>Chaetothyriales</taxon>
        <taxon>Herpotrichiellaceae</taxon>
        <taxon>Capronia</taxon>
    </lineage>
</organism>
<sequence length="778" mass="87667">MEHLIYSPSPRALRAETRQISTDRRPLQVPDWTLHDRLHGECQAVEPRVPWLGHDHCGSSYLQRSDYQPLAMQTVFEDCYGADWEVEAMLDQGDVYAAHPSLKGQTVPQAVASIAAFIQAWLYLGLLEAICATAIMPSYFVRASGSADGDRQWLYSRNLAVLLESWHRGLAAVEDDFRESTLTAARDCATTASTILYEIYGRLTAAARTTAHQGFPQLAEMVVGFEPAVSALHEAIVAYAERQLGLEIRSFGAGTAHFPRRHSERLIAKGWCRFVLATAEETMPPSLLRYVDAVGFGTTTGGHGKCSPDRCERNNVDMSTYRQEHDAVNCRCQLLKPKLREVFEILDAGKIPLVQFVEEDISLQLLAVDPDDSAADYIAFSHVWADGLGSTSEVGLPQCQISRLHLLARQRLKYGASFWIDGLCVPKREPYRGKAIEMMKSTYQNATGVIVLDQGMRRLHSSGPILEMAWAVFASGWFGRLWTYQEGFLPRWVDLELADGLYDLYGLIQALYKAYYESAGSPFPSVLVRDLLAVLQKVRPLDRQAKSRPTQRKLVDTFNALTRRRTSRPDDQLLVMGLLLDVDTRDLMRLTGEDRWRRFYLSLGQIPWTVLFDRRPKMKSRPFRWAPASWISPGQIVWLHYDEAVGVISDLGLTVQLMILVMAEPKRTGSTRTFILQVDGVRYELSRPATCTSPTISRLNSIFVRHFSHETPHGILQGNSRLLMAAGIGLLGEVDDQVLEYDFSSGWEIRLLVEDDEESPPDAETVDAQWKQRSVCFT</sequence>
<keyword evidence="3" id="KW-1185">Reference proteome</keyword>
<dbReference type="AlphaFoldDB" id="W9Z7G1"/>
<dbReference type="eggNOG" id="ENOG502S16F">
    <property type="taxonomic scope" value="Eukaryota"/>
</dbReference>
<accession>W9Z7G1</accession>
<dbReference type="HOGENOM" id="CLU_009388_4_0_1"/>
<dbReference type="EMBL" id="AMWN01000003">
    <property type="protein sequence ID" value="EXJ90439.1"/>
    <property type="molecule type" value="Genomic_DNA"/>
</dbReference>
<reference evidence="2 3" key="1">
    <citation type="submission" date="2013-03" db="EMBL/GenBank/DDBJ databases">
        <title>The Genome Sequence of Capronia coronata CBS 617.96.</title>
        <authorList>
            <consortium name="The Broad Institute Genomics Platform"/>
            <person name="Cuomo C."/>
            <person name="de Hoog S."/>
            <person name="Gorbushina A."/>
            <person name="Walker B."/>
            <person name="Young S.K."/>
            <person name="Zeng Q."/>
            <person name="Gargeya S."/>
            <person name="Fitzgerald M."/>
            <person name="Haas B."/>
            <person name="Abouelleil A."/>
            <person name="Allen A.W."/>
            <person name="Alvarado L."/>
            <person name="Arachchi H.M."/>
            <person name="Berlin A.M."/>
            <person name="Chapman S.B."/>
            <person name="Gainer-Dewar J."/>
            <person name="Goldberg J."/>
            <person name="Griggs A."/>
            <person name="Gujja S."/>
            <person name="Hansen M."/>
            <person name="Howarth C."/>
            <person name="Imamovic A."/>
            <person name="Ireland A."/>
            <person name="Larimer J."/>
            <person name="McCowan C."/>
            <person name="Murphy C."/>
            <person name="Pearson M."/>
            <person name="Poon T.W."/>
            <person name="Priest M."/>
            <person name="Roberts A."/>
            <person name="Saif S."/>
            <person name="Shea T."/>
            <person name="Sisk P."/>
            <person name="Sykes S."/>
            <person name="Wortman J."/>
            <person name="Nusbaum C."/>
            <person name="Birren B."/>
        </authorList>
    </citation>
    <scope>NUCLEOTIDE SEQUENCE [LARGE SCALE GENOMIC DNA]</scope>
    <source>
        <strain evidence="2 3">CBS 617.96</strain>
    </source>
</reference>
<dbReference type="OrthoDB" id="2426273at2759"/>
<dbReference type="GeneID" id="19158432"/>
<evidence type="ECO:0000313" key="2">
    <source>
        <dbReference type="EMBL" id="EXJ90439.1"/>
    </source>
</evidence>
<dbReference type="STRING" id="1182541.W9Z7G1"/>
<evidence type="ECO:0000313" key="3">
    <source>
        <dbReference type="Proteomes" id="UP000019484"/>
    </source>
</evidence>
<feature type="domain" description="Heterokaryon incompatibility" evidence="1">
    <location>
        <begin position="377"/>
        <end position="453"/>
    </location>
</feature>
<name>W9Z7G1_9EURO</name>
<dbReference type="RefSeq" id="XP_007722633.1">
    <property type="nucleotide sequence ID" value="XM_007724443.1"/>
</dbReference>
<evidence type="ECO:0000259" key="1">
    <source>
        <dbReference type="Pfam" id="PF06985"/>
    </source>
</evidence>
<comment type="caution">
    <text evidence="2">The sequence shown here is derived from an EMBL/GenBank/DDBJ whole genome shotgun (WGS) entry which is preliminary data.</text>
</comment>
<gene>
    <name evidence="2" type="ORF">A1O1_03541</name>
</gene>
<proteinExistence type="predicted"/>
<dbReference type="PANTHER" id="PTHR39596">
    <property type="match status" value="1"/>
</dbReference>
<protein>
    <recommendedName>
        <fullName evidence="1">Heterokaryon incompatibility domain-containing protein</fullName>
    </recommendedName>
</protein>
<dbReference type="Pfam" id="PF06985">
    <property type="entry name" value="HET"/>
    <property type="match status" value="1"/>
</dbReference>
<dbReference type="PANTHER" id="PTHR39596:SF2">
    <property type="entry name" value="HET DOMAIN PROTEIN (AFU_ORTHOLOGUE AFUA_1G17550)-RELATED"/>
    <property type="match status" value="1"/>
</dbReference>